<protein>
    <submittedName>
        <fullName evidence="1">Uncharacterized protein</fullName>
    </submittedName>
</protein>
<dbReference type="Proteomes" id="UP000265520">
    <property type="component" value="Unassembled WGS sequence"/>
</dbReference>
<sequence>MATVSSQPCSSWTRGSIPISRITQRRRFRNRTDLKRLKVLAAVVEATPSSIVPSVRNGTNRVLTLPLNRADDLQAEARAMTRAINATLYSPELLAEKYGSQR</sequence>
<name>A0A392NTK0_9FABA</name>
<proteinExistence type="predicted"/>
<reference evidence="1 2" key="1">
    <citation type="journal article" date="2018" name="Front. Plant Sci.">
        <title>Red Clover (Trifolium pratense) and Zigzag Clover (T. medium) - A Picture of Genomic Similarities and Differences.</title>
        <authorList>
            <person name="Dluhosova J."/>
            <person name="Istvanek J."/>
            <person name="Nedelnik J."/>
            <person name="Repkova J."/>
        </authorList>
    </citation>
    <scope>NUCLEOTIDE SEQUENCE [LARGE SCALE GENOMIC DNA]</scope>
    <source>
        <strain evidence="2">cv. 10/8</strain>
        <tissue evidence="1">Leaf</tissue>
    </source>
</reference>
<evidence type="ECO:0000313" key="2">
    <source>
        <dbReference type="Proteomes" id="UP000265520"/>
    </source>
</evidence>
<organism evidence="1 2">
    <name type="scientific">Trifolium medium</name>
    <dbReference type="NCBI Taxonomy" id="97028"/>
    <lineage>
        <taxon>Eukaryota</taxon>
        <taxon>Viridiplantae</taxon>
        <taxon>Streptophyta</taxon>
        <taxon>Embryophyta</taxon>
        <taxon>Tracheophyta</taxon>
        <taxon>Spermatophyta</taxon>
        <taxon>Magnoliopsida</taxon>
        <taxon>eudicotyledons</taxon>
        <taxon>Gunneridae</taxon>
        <taxon>Pentapetalae</taxon>
        <taxon>rosids</taxon>
        <taxon>fabids</taxon>
        <taxon>Fabales</taxon>
        <taxon>Fabaceae</taxon>
        <taxon>Papilionoideae</taxon>
        <taxon>50 kb inversion clade</taxon>
        <taxon>NPAAA clade</taxon>
        <taxon>Hologalegina</taxon>
        <taxon>IRL clade</taxon>
        <taxon>Trifolieae</taxon>
        <taxon>Trifolium</taxon>
    </lineage>
</organism>
<dbReference type="EMBL" id="LXQA010051384">
    <property type="protein sequence ID" value="MCI03178.1"/>
    <property type="molecule type" value="Genomic_DNA"/>
</dbReference>
<evidence type="ECO:0000313" key="1">
    <source>
        <dbReference type="EMBL" id="MCI03178.1"/>
    </source>
</evidence>
<comment type="caution">
    <text evidence="1">The sequence shown here is derived from an EMBL/GenBank/DDBJ whole genome shotgun (WGS) entry which is preliminary data.</text>
</comment>
<feature type="non-terminal residue" evidence="1">
    <location>
        <position position="102"/>
    </location>
</feature>
<keyword evidence="2" id="KW-1185">Reference proteome</keyword>
<dbReference type="AlphaFoldDB" id="A0A392NTK0"/>
<accession>A0A392NTK0</accession>